<keyword evidence="2" id="KW-1185">Reference proteome</keyword>
<proteinExistence type="predicted"/>
<dbReference type="OrthoDB" id="2142213at2759"/>
<gene>
    <name evidence="1" type="ORF">PDIGIT_LOCUS12573</name>
</gene>
<protein>
    <recommendedName>
        <fullName evidence="3">Conidiation-specific protein 13</fullName>
    </recommendedName>
</protein>
<sequence>MVYLSPYIPALLVAAATAISAETRDTHAKLDKPTINDSLDYLKPGLNKALKAQNFTKKRWDEGWIPQSCKDLAKDTNTEPKDFEIWDVTYADCPAPWVFCHHKTSGITIESIAHQFSKVPLQMRQYVRHIVDVPSPSGWAFETSGNIVFNKPDDDMLPVILHETGHALDLEGAYNNTALSSSAQMWDNYNQDKYVSDKYAASNMVENVAQNTVIAVFNENVEGGYEGVEKRWREIFRQYATVIDRAIAYGKGNNFFKPGMEGVCTHRLPPSPRVRVDGRRSDIRGRRERSEVSLGEGIVPIISKREGRSRFSNCSISW</sequence>
<evidence type="ECO:0008006" key="3">
    <source>
        <dbReference type="Google" id="ProtNLM"/>
    </source>
</evidence>
<name>A0A9W4UPE2_9PLEO</name>
<dbReference type="AlphaFoldDB" id="A0A9W4UPE2"/>
<organism evidence="1 2">
    <name type="scientific">Periconia digitata</name>
    <dbReference type="NCBI Taxonomy" id="1303443"/>
    <lineage>
        <taxon>Eukaryota</taxon>
        <taxon>Fungi</taxon>
        <taxon>Dikarya</taxon>
        <taxon>Ascomycota</taxon>
        <taxon>Pezizomycotina</taxon>
        <taxon>Dothideomycetes</taxon>
        <taxon>Pleosporomycetidae</taxon>
        <taxon>Pleosporales</taxon>
        <taxon>Massarineae</taxon>
        <taxon>Periconiaceae</taxon>
        <taxon>Periconia</taxon>
    </lineage>
</organism>
<dbReference type="EMBL" id="CAOQHR010000009">
    <property type="protein sequence ID" value="CAI6339414.1"/>
    <property type="molecule type" value="Genomic_DNA"/>
</dbReference>
<evidence type="ECO:0000313" key="1">
    <source>
        <dbReference type="EMBL" id="CAI6339414.1"/>
    </source>
</evidence>
<dbReference type="Proteomes" id="UP001152607">
    <property type="component" value="Unassembled WGS sequence"/>
</dbReference>
<reference evidence="1" key="1">
    <citation type="submission" date="2023-01" db="EMBL/GenBank/DDBJ databases">
        <authorList>
            <person name="Van Ghelder C."/>
            <person name="Rancurel C."/>
        </authorList>
    </citation>
    <scope>NUCLEOTIDE SEQUENCE</scope>
    <source>
        <strain evidence="1">CNCM I-4278</strain>
    </source>
</reference>
<evidence type="ECO:0000313" key="2">
    <source>
        <dbReference type="Proteomes" id="UP001152607"/>
    </source>
</evidence>
<comment type="caution">
    <text evidence="1">The sequence shown here is derived from an EMBL/GenBank/DDBJ whole genome shotgun (WGS) entry which is preliminary data.</text>
</comment>
<accession>A0A9W4UPE2</accession>
<dbReference type="SUPFAM" id="SSF55486">
    <property type="entry name" value="Metalloproteases ('zincins'), catalytic domain"/>
    <property type="match status" value="1"/>
</dbReference>